<accession>A0ABR8R848</accession>
<comment type="caution">
    <text evidence="2">The sequence shown here is derived from an EMBL/GenBank/DDBJ whole genome shotgun (WGS) entry which is preliminary data.</text>
</comment>
<dbReference type="RefSeq" id="WP_191696915.1">
    <property type="nucleotide sequence ID" value="NZ_JACSQO010000002.1"/>
</dbReference>
<dbReference type="Gene3D" id="3.40.50.150">
    <property type="entry name" value="Vaccinia Virus protein VP39"/>
    <property type="match status" value="1"/>
</dbReference>
<proteinExistence type="predicted"/>
<dbReference type="InterPro" id="IPR029063">
    <property type="entry name" value="SAM-dependent_MTases_sf"/>
</dbReference>
<dbReference type="GO" id="GO:0032259">
    <property type="term" value="P:methylation"/>
    <property type="evidence" value="ECO:0007669"/>
    <property type="project" value="UniProtKB-KW"/>
</dbReference>
<evidence type="ECO:0000313" key="2">
    <source>
        <dbReference type="EMBL" id="MBD7943978.1"/>
    </source>
</evidence>
<dbReference type="InterPro" id="IPR041698">
    <property type="entry name" value="Methyltransf_25"/>
</dbReference>
<keyword evidence="2" id="KW-0808">Transferase</keyword>
<gene>
    <name evidence="2" type="ORF">H9650_07580</name>
</gene>
<reference evidence="2 3" key="1">
    <citation type="submission" date="2020-08" db="EMBL/GenBank/DDBJ databases">
        <title>A Genomic Blueprint of the Chicken Gut Microbiome.</title>
        <authorList>
            <person name="Gilroy R."/>
            <person name="Ravi A."/>
            <person name="Getino M."/>
            <person name="Pursley I."/>
            <person name="Horton D.L."/>
            <person name="Alikhan N.-F."/>
            <person name="Baker D."/>
            <person name="Gharbi K."/>
            <person name="Hall N."/>
            <person name="Watson M."/>
            <person name="Adriaenssens E.M."/>
            <person name="Foster-Nyarko E."/>
            <person name="Jarju S."/>
            <person name="Secka A."/>
            <person name="Antonio M."/>
            <person name="Oren A."/>
            <person name="Chaudhuri R."/>
            <person name="La Ragione R.M."/>
            <person name="Hildebrand F."/>
            <person name="Pallen M.J."/>
        </authorList>
    </citation>
    <scope>NUCLEOTIDE SEQUENCE [LARGE SCALE GENOMIC DNA]</scope>
    <source>
        <strain evidence="2 3">Sa2BUA9</strain>
    </source>
</reference>
<feature type="domain" description="Methyltransferase" evidence="1">
    <location>
        <begin position="61"/>
        <end position="127"/>
    </location>
</feature>
<keyword evidence="2" id="KW-0489">Methyltransferase</keyword>
<organism evidence="2 3">
    <name type="scientific">Psychrobacillus faecigallinarum</name>
    <dbReference type="NCBI Taxonomy" id="2762235"/>
    <lineage>
        <taxon>Bacteria</taxon>
        <taxon>Bacillati</taxon>
        <taxon>Bacillota</taxon>
        <taxon>Bacilli</taxon>
        <taxon>Bacillales</taxon>
        <taxon>Bacillaceae</taxon>
        <taxon>Psychrobacillus</taxon>
    </lineage>
</organism>
<protein>
    <submittedName>
        <fullName evidence="2">Methyltransferase domain-containing protein</fullName>
    </submittedName>
</protein>
<name>A0ABR8R848_9BACI</name>
<dbReference type="CDD" id="cd02440">
    <property type="entry name" value="AdoMet_MTases"/>
    <property type="match status" value="1"/>
</dbReference>
<dbReference type="EMBL" id="JACSQO010000002">
    <property type="protein sequence ID" value="MBD7943978.1"/>
    <property type="molecule type" value="Genomic_DNA"/>
</dbReference>
<evidence type="ECO:0000259" key="1">
    <source>
        <dbReference type="Pfam" id="PF13649"/>
    </source>
</evidence>
<keyword evidence="3" id="KW-1185">Reference proteome</keyword>
<dbReference type="SUPFAM" id="SSF53335">
    <property type="entry name" value="S-adenosyl-L-methionine-dependent methyltransferases"/>
    <property type="match status" value="1"/>
</dbReference>
<dbReference type="Pfam" id="PF13649">
    <property type="entry name" value="Methyltransf_25"/>
    <property type="match status" value="1"/>
</dbReference>
<dbReference type="GO" id="GO:0008168">
    <property type="term" value="F:methyltransferase activity"/>
    <property type="evidence" value="ECO:0007669"/>
    <property type="project" value="UniProtKB-KW"/>
</dbReference>
<sequence>MTLLNPTLFAEWIAPHSLEWYDQLGKFQGTYLYPWNSTIIKPNGETIFDEEVINLVSHKKVLDVGCGHGEFAIHCSSIAKEVVGFDVTNHFIGYGKMNKPKNVSFVLGSTKQGLPFKENEFDCAYIRKGPTSGYPALKHIVKKGGIILGLHPGNHEENELSELFPNLFTANLPLDSTEETIKSRLIEANYYEWEIEIISSNELIHSPMDIIRKRCFGQHPTVMEKIVKEDLIEITEIFEANKTNGLSVTNSYSIVRAIV</sequence>
<dbReference type="Proteomes" id="UP000640786">
    <property type="component" value="Unassembled WGS sequence"/>
</dbReference>
<evidence type="ECO:0000313" key="3">
    <source>
        <dbReference type="Proteomes" id="UP000640786"/>
    </source>
</evidence>